<comment type="similarity">
    <text evidence="2">Belongs to the major facilitator superfamily. Proton-dependent oligopeptide transporter (POT/PTR) (TC 2.A.17) family.</text>
</comment>
<comment type="similarity">
    <text evidence="6">Belongs to the major facilitator superfamily. Phosphate:H(+) symporter (TC 2.A.1.9) family.</text>
</comment>
<dbReference type="GO" id="GO:0016020">
    <property type="term" value="C:membrane"/>
    <property type="evidence" value="ECO:0007669"/>
    <property type="project" value="UniProtKB-SubCell"/>
</dbReference>
<gene>
    <name evidence="8" type="ORF">RND71_029804</name>
</gene>
<evidence type="ECO:0000256" key="3">
    <source>
        <dbReference type="ARBA" id="ARBA00022692"/>
    </source>
</evidence>
<dbReference type="InterPro" id="IPR036259">
    <property type="entry name" value="MFS_trans_sf"/>
</dbReference>
<evidence type="ECO:0000313" key="8">
    <source>
        <dbReference type="EMBL" id="KAK4350491.1"/>
    </source>
</evidence>
<feature type="transmembrane region" description="Helical" evidence="7">
    <location>
        <begin position="12"/>
        <end position="32"/>
    </location>
</feature>
<name>A0AAE1RER7_9SOLA</name>
<comment type="subcellular location">
    <subcellularLocation>
        <location evidence="1">Membrane</location>
        <topology evidence="1">Multi-pass membrane protein</topology>
    </subcellularLocation>
</comment>
<keyword evidence="5 7" id="KW-0472">Membrane</keyword>
<sequence length="168" mass="18626">MLSSKPFNPTGILAAATYTIFSMLSLTLWIPIYDHKVVPLLRRITGKGGITILQRMGFGIFLTVLSSLVSAFIEQRRRKLVFTNPALGIYSERGLISSMSALWLVPQLSLAGLAEAFCAIGQVEFNYKQFPENMKSIAGACARWYKGSDDTSSVTLKMGRKNVEKHFV</sequence>
<keyword evidence="4 7" id="KW-1133">Transmembrane helix</keyword>
<dbReference type="InterPro" id="IPR000109">
    <property type="entry name" value="POT_fam"/>
</dbReference>
<feature type="transmembrane region" description="Helical" evidence="7">
    <location>
        <begin position="52"/>
        <end position="73"/>
    </location>
</feature>
<protein>
    <submittedName>
        <fullName evidence="8">Uncharacterized protein</fullName>
    </submittedName>
</protein>
<comment type="caution">
    <text evidence="8">The sequence shown here is derived from an EMBL/GenBank/DDBJ whole genome shotgun (WGS) entry which is preliminary data.</text>
</comment>
<dbReference type="GO" id="GO:0022857">
    <property type="term" value="F:transmembrane transporter activity"/>
    <property type="evidence" value="ECO:0007669"/>
    <property type="project" value="InterPro"/>
</dbReference>
<organism evidence="8 9">
    <name type="scientific">Anisodus tanguticus</name>
    <dbReference type="NCBI Taxonomy" id="243964"/>
    <lineage>
        <taxon>Eukaryota</taxon>
        <taxon>Viridiplantae</taxon>
        <taxon>Streptophyta</taxon>
        <taxon>Embryophyta</taxon>
        <taxon>Tracheophyta</taxon>
        <taxon>Spermatophyta</taxon>
        <taxon>Magnoliopsida</taxon>
        <taxon>eudicotyledons</taxon>
        <taxon>Gunneridae</taxon>
        <taxon>Pentapetalae</taxon>
        <taxon>asterids</taxon>
        <taxon>lamiids</taxon>
        <taxon>Solanales</taxon>
        <taxon>Solanaceae</taxon>
        <taxon>Solanoideae</taxon>
        <taxon>Hyoscyameae</taxon>
        <taxon>Anisodus</taxon>
    </lineage>
</organism>
<evidence type="ECO:0000256" key="7">
    <source>
        <dbReference type="SAM" id="Phobius"/>
    </source>
</evidence>
<reference evidence="8" key="1">
    <citation type="submission" date="2023-12" db="EMBL/GenBank/DDBJ databases">
        <title>Genome assembly of Anisodus tanguticus.</title>
        <authorList>
            <person name="Wang Y.-J."/>
        </authorList>
    </citation>
    <scope>NUCLEOTIDE SEQUENCE</scope>
    <source>
        <strain evidence="8">KB-2021</strain>
        <tissue evidence="8">Leaf</tissue>
    </source>
</reference>
<evidence type="ECO:0000256" key="4">
    <source>
        <dbReference type="ARBA" id="ARBA00022989"/>
    </source>
</evidence>
<dbReference type="PANTHER" id="PTHR11654">
    <property type="entry name" value="OLIGOPEPTIDE TRANSPORTER-RELATED"/>
    <property type="match status" value="1"/>
</dbReference>
<evidence type="ECO:0000313" key="9">
    <source>
        <dbReference type="Proteomes" id="UP001291623"/>
    </source>
</evidence>
<evidence type="ECO:0000256" key="2">
    <source>
        <dbReference type="ARBA" id="ARBA00005982"/>
    </source>
</evidence>
<proteinExistence type="inferred from homology"/>
<evidence type="ECO:0000256" key="1">
    <source>
        <dbReference type="ARBA" id="ARBA00004141"/>
    </source>
</evidence>
<dbReference type="AlphaFoldDB" id="A0AAE1RER7"/>
<evidence type="ECO:0000256" key="5">
    <source>
        <dbReference type="ARBA" id="ARBA00023136"/>
    </source>
</evidence>
<dbReference type="Proteomes" id="UP001291623">
    <property type="component" value="Unassembled WGS sequence"/>
</dbReference>
<dbReference type="Pfam" id="PF00854">
    <property type="entry name" value="PTR2"/>
    <property type="match status" value="1"/>
</dbReference>
<dbReference type="EMBL" id="JAVYJV010000016">
    <property type="protein sequence ID" value="KAK4350491.1"/>
    <property type="molecule type" value="Genomic_DNA"/>
</dbReference>
<keyword evidence="3 7" id="KW-0812">Transmembrane</keyword>
<keyword evidence="9" id="KW-1185">Reference proteome</keyword>
<evidence type="ECO:0000256" key="6">
    <source>
        <dbReference type="ARBA" id="ARBA00044504"/>
    </source>
</evidence>
<accession>A0AAE1RER7</accession>
<dbReference type="Gene3D" id="1.20.1250.20">
    <property type="entry name" value="MFS general substrate transporter like domains"/>
    <property type="match status" value="1"/>
</dbReference>